<keyword evidence="1" id="KW-1133">Transmembrane helix</keyword>
<keyword evidence="1" id="KW-0812">Transmembrane</keyword>
<comment type="caution">
    <text evidence="2">The sequence shown here is derived from an EMBL/GenBank/DDBJ whole genome shotgun (WGS) entry which is preliminary data.</text>
</comment>
<evidence type="ECO:0000313" key="3">
    <source>
        <dbReference type="Proteomes" id="UP000011991"/>
    </source>
</evidence>
<name>M5S5C2_9BACT</name>
<accession>M5S5C2</accession>
<keyword evidence="3" id="KW-1185">Reference proteome</keyword>
<protein>
    <submittedName>
        <fullName evidence="2">Uncharacterized protein</fullName>
    </submittedName>
</protein>
<evidence type="ECO:0000313" key="2">
    <source>
        <dbReference type="EMBL" id="EMI21384.1"/>
    </source>
</evidence>
<evidence type="ECO:0000256" key="1">
    <source>
        <dbReference type="SAM" id="Phobius"/>
    </source>
</evidence>
<feature type="transmembrane region" description="Helical" evidence="1">
    <location>
        <begin position="6"/>
        <end position="28"/>
    </location>
</feature>
<reference evidence="2 3" key="1">
    <citation type="journal article" date="2013" name="Mar. Genomics">
        <title>Expression of sulfatases in Rhodopirellula baltica and the diversity of sulfatases in the genus Rhodopirellula.</title>
        <authorList>
            <person name="Wegner C.E."/>
            <person name="Richter-Heitmann T."/>
            <person name="Klindworth A."/>
            <person name="Klockow C."/>
            <person name="Richter M."/>
            <person name="Achstetter T."/>
            <person name="Glockner F.O."/>
            <person name="Harder J."/>
        </authorList>
    </citation>
    <scope>NUCLEOTIDE SEQUENCE [LARGE SCALE GENOMIC DNA]</scope>
    <source>
        <strain evidence="2 3">SM1</strain>
    </source>
</reference>
<sequence>MVLFESAGPVGAVSLGVVGALVLFELSLVKCRRTAPRETLRVFAIRRSEYPALRKLLIAKDLSIAIDSP</sequence>
<proteinExistence type="predicted"/>
<keyword evidence="1" id="KW-0472">Membrane</keyword>
<dbReference type="Proteomes" id="UP000011991">
    <property type="component" value="Unassembled WGS sequence"/>
</dbReference>
<dbReference type="AlphaFoldDB" id="M5S5C2"/>
<organism evidence="2 3">
    <name type="scientific">Rhodopirellula maiorica SM1</name>
    <dbReference type="NCBI Taxonomy" id="1265738"/>
    <lineage>
        <taxon>Bacteria</taxon>
        <taxon>Pseudomonadati</taxon>
        <taxon>Planctomycetota</taxon>
        <taxon>Planctomycetia</taxon>
        <taxon>Pirellulales</taxon>
        <taxon>Pirellulaceae</taxon>
        <taxon>Novipirellula</taxon>
    </lineage>
</organism>
<gene>
    <name evidence="2" type="ORF">RMSM_01678</name>
</gene>
<dbReference type="EMBL" id="ANOG01000250">
    <property type="protein sequence ID" value="EMI21384.1"/>
    <property type="molecule type" value="Genomic_DNA"/>
</dbReference>